<dbReference type="InterPro" id="IPR027417">
    <property type="entry name" value="P-loop_NTPase"/>
</dbReference>
<dbReference type="EC" id="3.6.3.-" evidence="9"/>
<dbReference type="InterPro" id="IPR018488">
    <property type="entry name" value="cNMP-bd_CS"/>
</dbReference>
<dbReference type="InterPro" id="IPR018490">
    <property type="entry name" value="cNMP-bd_dom_sf"/>
</dbReference>
<keyword evidence="9" id="KW-0378">Hydrolase</keyword>
<name>A0A0U5B196_9BACL</name>
<dbReference type="GO" id="GO:0005886">
    <property type="term" value="C:plasma membrane"/>
    <property type="evidence" value="ECO:0007669"/>
    <property type="project" value="UniProtKB-SubCell"/>
</dbReference>
<dbReference type="GO" id="GO:0034040">
    <property type="term" value="F:ATPase-coupled lipid transmembrane transporter activity"/>
    <property type="evidence" value="ECO:0007669"/>
    <property type="project" value="TreeGrafter"/>
</dbReference>
<dbReference type="AlphaFoldDB" id="A0A0U5B196"/>
<keyword evidence="3" id="KW-0812">Transmembrane</keyword>
<dbReference type="PROSITE" id="PS50929">
    <property type="entry name" value="ABC_TM1F"/>
    <property type="match status" value="1"/>
</dbReference>
<keyword evidence="4" id="KW-0547">Nucleotide-binding</keyword>
<evidence type="ECO:0000256" key="6">
    <source>
        <dbReference type="ARBA" id="ARBA00022989"/>
    </source>
</evidence>
<dbReference type="EMBL" id="AP017312">
    <property type="protein sequence ID" value="BAU29770.1"/>
    <property type="molecule type" value="Genomic_DNA"/>
</dbReference>
<evidence type="ECO:0000256" key="7">
    <source>
        <dbReference type="ARBA" id="ARBA00023136"/>
    </source>
</evidence>
<dbReference type="PRINTS" id="PR00103">
    <property type="entry name" value="CAMPKINASE"/>
</dbReference>
<dbReference type="GO" id="GO:0140359">
    <property type="term" value="F:ABC-type transporter activity"/>
    <property type="evidence" value="ECO:0007669"/>
    <property type="project" value="InterPro"/>
</dbReference>
<dbReference type="Proteomes" id="UP000217696">
    <property type="component" value="Chromosome"/>
</dbReference>
<dbReference type="PANTHER" id="PTHR24221">
    <property type="entry name" value="ATP-BINDING CASSETTE SUB-FAMILY B"/>
    <property type="match status" value="1"/>
</dbReference>
<evidence type="ECO:0000313" key="10">
    <source>
        <dbReference type="Proteomes" id="UP000217696"/>
    </source>
</evidence>
<dbReference type="OrthoDB" id="9804259at2"/>
<dbReference type="Gene3D" id="3.40.50.300">
    <property type="entry name" value="P-loop containing nucleotide triphosphate hydrolases"/>
    <property type="match status" value="1"/>
</dbReference>
<dbReference type="PROSITE" id="PS50042">
    <property type="entry name" value="CNMP_BINDING_3"/>
    <property type="match status" value="1"/>
</dbReference>
<dbReference type="SUPFAM" id="SSF90123">
    <property type="entry name" value="ABC transporter transmembrane region"/>
    <property type="match status" value="1"/>
</dbReference>
<dbReference type="PROSITE" id="PS50893">
    <property type="entry name" value="ABC_TRANSPORTER_2"/>
    <property type="match status" value="1"/>
</dbReference>
<keyword evidence="6" id="KW-1133">Transmembrane helix</keyword>
<evidence type="ECO:0000256" key="2">
    <source>
        <dbReference type="ARBA" id="ARBA00022448"/>
    </source>
</evidence>
<dbReference type="Gene3D" id="1.20.1560.10">
    <property type="entry name" value="ABC transporter type 1, transmembrane domain"/>
    <property type="match status" value="1"/>
</dbReference>
<accession>A0A0U5B196</accession>
<dbReference type="InterPro" id="IPR003593">
    <property type="entry name" value="AAA+_ATPase"/>
</dbReference>
<dbReference type="SMART" id="SM00100">
    <property type="entry name" value="cNMP"/>
    <property type="match status" value="1"/>
</dbReference>
<dbReference type="SUPFAM" id="SSF52540">
    <property type="entry name" value="P-loop containing nucleoside triphosphate hydrolases"/>
    <property type="match status" value="1"/>
</dbReference>
<comment type="subcellular location">
    <subcellularLocation>
        <location evidence="1">Cell membrane</location>
        <topology evidence="1">Multi-pass membrane protein</topology>
    </subcellularLocation>
</comment>
<dbReference type="Pfam" id="PF00664">
    <property type="entry name" value="ABC_membrane"/>
    <property type="match status" value="1"/>
</dbReference>
<evidence type="ECO:0000256" key="5">
    <source>
        <dbReference type="ARBA" id="ARBA00022840"/>
    </source>
</evidence>
<dbReference type="FunFam" id="3.40.50.300:FF:000287">
    <property type="entry name" value="Multidrug ABC transporter ATP-binding protein"/>
    <property type="match status" value="1"/>
</dbReference>
<dbReference type="SMART" id="SM00382">
    <property type="entry name" value="AAA"/>
    <property type="match status" value="1"/>
</dbReference>
<dbReference type="Pfam" id="PF00027">
    <property type="entry name" value="cNMP_binding"/>
    <property type="match status" value="1"/>
</dbReference>
<keyword evidence="8" id="KW-0010">Activator</keyword>
<protein>
    <submittedName>
        <fullName evidence="9">Putative multidrug export ATP-binding/permease protein</fullName>
        <ecNumber evidence="9">3.6.3.-</ecNumber>
    </submittedName>
</protein>
<sequence length="709" mass="78889">MFFMQRVMRFLVPYKGLSALLILALIIELAFETLLPLSFKFIIDNAIIPGDYTKLVLILSGLLTGAILVTIAGISRDFLSARMGTAIIRDMNVTMYEHLQKLSMDFYARTKSANIVARFNSDLSVVENFLMLIPYGILSVLGLVLNVVFLFVLQWKLALLATIALPLCLLGPKLLGTRASDKTLLLKETQAQIAEVVQENTSAQPVLKAFNLERSSIRSFHALMTRYTKISANAHFFTFLVDRSTNIGIIILNLIVICSGSILAFQGYLSIGSLLAFNAILLSISNLLGGITWLAPQLIHATAGMQRVEALLEEAPIHDTELTPALMPLRNEIRFTNVTFGYTPDHQNLKQINLVIPKGSYAAFVGSSGSGKSTIINLLMRFYEPSAGAISFDDVNIHTMSLSSLRSQIGIVFQDSFLFNTSILENIRMGKPDASDQEIEDAARAAEIHDIILSFPEGYDTCVGERGSKLSGGQRQRIAIARAIIRNPSILILDEATSALDPATETAINRTLQMLAHSRTVISITHRLASAEHADCIFVLHQGQLIEQGTHQELLALPDGTYRDSWDKQNGFQMSDNGFHVEIKPEKLRRIPILSTLDDELLDEISHYFVTESYAKDRIVLEEGDLGDKFYIIVRGKVEVLKNTDSQEQKRLALLSDGDFFGEIALLQNVRRTASIRSVTPVILLSLRRELFQRVLKKAPHLQEMLQRD</sequence>
<reference evidence="9 10" key="1">
    <citation type="submission" date="2015-12" db="EMBL/GenBank/DDBJ databases">
        <title>Genome sequence of Aneurinibacillus soli.</title>
        <authorList>
            <person name="Lee J.S."/>
            <person name="Lee K.C."/>
            <person name="Kim K.K."/>
            <person name="Lee B.W."/>
        </authorList>
    </citation>
    <scope>NUCLEOTIDE SEQUENCE [LARGE SCALE GENOMIC DNA]</scope>
    <source>
        <strain evidence="9 10">CB4</strain>
    </source>
</reference>
<dbReference type="PANTHER" id="PTHR24221:SF654">
    <property type="entry name" value="ATP-BINDING CASSETTE SUB-FAMILY B MEMBER 6"/>
    <property type="match status" value="1"/>
</dbReference>
<dbReference type="SUPFAM" id="SSF51206">
    <property type="entry name" value="cAMP-binding domain-like"/>
    <property type="match status" value="1"/>
</dbReference>
<dbReference type="InterPro" id="IPR014710">
    <property type="entry name" value="RmlC-like_jellyroll"/>
</dbReference>
<keyword evidence="10" id="KW-1185">Reference proteome</keyword>
<dbReference type="InterPro" id="IPR000595">
    <property type="entry name" value="cNMP-bd_dom"/>
</dbReference>
<keyword evidence="2" id="KW-0813">Transport</keyword>
<dbReference type="PROSITE" id="PS00889">
    <property type="entry name" value="CNMP_BINDING_2"/>
    <property type="match status" value="1"/>
</dbReference>
<dbReference type="InterPro" id="IPR036640">
    <property type="entry name" value="ABC1_TM_sf"/>
</dbReference>
<organism evidence="9 10">
    <name type="scientific">Aneurinibacillus soli</name>
    <dbReference type="NCBI Taxonomy" id="1500254"/>
    <lineage>
        <taxon>Bacteria</taxon>
        <taxon>Bacillati</taxon>
        <taxon>Bacillota</taxon>
        <taxon>Bacilli</taxon>
        <taxon>Bacillales</taxon>
        <taxon>Paenibacillaceae</taxon>
        <taxon>Aneurinibacillus group</taxon>
        <taxon>Aneurinibacillus</taxon>
    </lineage>
</organism>
<proteinExistence type="predicted"/>
<dbReference type="InterPro" id="IPR011527">
    <property type="entry name" value="ABC1_TM_dom"/>
</dbReference>
<dbReference type="CDD" id="cd00038">
    <property type="entry name" value="CAP_ED"/>
    <property type="match status" value="1"/>
</dbReference>
<evidence type="ECO:0000256" key="8">
    <source>
        <dbReference type="ARBA" id="ARBA00023159"/>
    </source>
</evidence>
<evidence type="ECO:0000313" key="9">
    <source>
        <dbReference type="EMBL" id="BAU29770.1"/>
    </source>
</evidence>
<keyword evidence="7" id="KW-0472">Membrane</keyword>
<evidence type="ECO:0000256" key="1">
    <source>
        <dbReference type="ARBA" id="ARBA00004651"/>
    </source>
</evidence>
<dbReference type="GO" id="GO:0005524">
    <property type="term" value="F:ATP binding"/>
    <property type="evidence" value="ECO:0007669"/>
    <property type="project" value="UniProtKB-KW"/>
</dbReference>
<dbReference type="KEGG" id="asoc:CB4_04007"/>
<keyword evidence="5 9" id="KW-0067">ATP-binding</keyword>
<dbReference type="InterPro" id="IPR003439">
    <property type="entry name" value="ABC_transporter-like_ATP-bd"/>
</dbReference>
<gene>
    <name evidence="9" type="ORF">CB4_04007</name>
</gene>
<dbReference type="GO" id="GO:0016887">
    <property type="term" value="F:ATP hydrolysis activity"/>
    <property type="evidence" value="ECO:0007669"/>
    <property type="project" value="InterPro"/>
</dbReference>
<dbReference type="Pfam" id="PF00005">
    <property type="entry name" value="ABC_tran"/>
    <property type="match status" value="1"/>
</dbReference>
<dbReference type="Gene3D" id="2.60.120.10">
    <property type="entry name" value="Jelly Rolls"/>
    <property type="match status" value="1"/>
</dbReference>
<dbReference type="PROSITE" id="PS00211">
    <property type="entry name" value="ABC_TRANSPORTER_1"/>
    <property type="match status" value="1"/>
</dbReference>
<dbReference type="CDD" id="cd07346">
    <property type="entry name" value="ABC_6TM_exporters"/>
    <property type="match status" value="1"/>
</dbReference>
<evidence type="ECO:0000256" key="3">
    <source>
        <dbReference type="ARBA" id="ARBA00022692"/>
    </source>
</evidence>
<evidence type="ECO:0000256" key="4">
    <source>
        <dbReference type="ARBA" id="ARBA00022741"/>
    </source>
</evidence>
<dbReference type="InterPro" id="IPR017871">
    <property type="entry name" value="ABC_transporter-like_CS"/>
</dbReference>
<dbReference type="InterPro" id="IPR039421">
    <property type="entry name" value="Type_1_exporter"/>
</dbReference>